<evidence type="ECO:0000256" key="1">
    <source>
        <dbReference type="SAM" id="Phobius"/>
    </source>
</evidence>
<evidence type="ECO:0000259" key="2">
    <source>
        <dbReference type="Pfam" id="PF08241"/>
    </source>
</evidence>
<comment type="caution">
    <text evidence="3">The sequence shown here is derived from an EMBL/GenBank/DDBJ whole genome shotgun (WGS) entry which is preliminary data.</text>
</comment>
<dbReference type="Proteomes" id="UP000573963">
    <property type="component" value="Unassembled WGS sequence"/>
</dbReference>
<accession>A0AA44IIF5</accession>
<dbReference type="PANTHER" id="PTHR45277:SF1">
    <property type="entry name" value="EXPRESSED PROTEIN"/>
    <property type="match status" value="1"/>
</dbReference>
<reference evidence="3 4" key="1">
    <citation type="submission" date="2020-04" db="EMBL/GenBank/DDBJ databases">
        <authorList>
            <person name="Hitch T.C.A."/>
            <person name="Wylensek D."/>
            <person name="Clavel T."/>
        </authorList>
    </citation>
    <scope>NUCLEOTIDE SEQUENCE [LARGE SCALE GENOMIC DNA]</scope>
    <source>
        <strain evidence="3 4">Med78_4-601-WT-2</strain>
    </source>
</reference>
<keyword evidence="1" id="KW-0812">Transmembrane</keyword>
<dbReference type="GO" id="GO:0032259">
    <property type="term" value="P:methylation"/>
    <property type="evidence" value="ECO:0007669"/>
    <property type="project" value="UniProtKB-KW"/>
</dbReference>
<dbReference type="PANTHER" id="PTHR45277">
    <property type="entry name" value="EXPRESSED PROTEIN"/>
    <property type="match status" value="1"/>
</dbReference>
<proteinExistence type="predicted"/>
<dbReference type="AlphaFoldDB" id="A0AA44IIF5"/>
<sequence length="258" mass="29756">MNKKPIYKTWIRINKIMTFLAISILLILISFLPINLYLRISASVLLLPFLYILFIISYSYYQFSDRGGNFQSQIHHLIINKISYKENIKILDIGVGSASLITKLAKSFTKASLVGIDYWGDDWEYSKQICETNAKYEGVADRIKFIQASASDLPFSENEFDIVVSCLTFHEVKDEADKIKVLKEALRVLKRDGEFVFLDLFLDEKIFGKNDEFFNRISSLGISEIKVEKLENIIKLPHILLHKKVLGNAMVIYGKKIR</sequence>
<evidence type="ECO:0000313" key="3">
    <source>
        <dbReference type="EMBL" id="NME10717.1"/>
    </source>
</evidence>
<gene>
    <name evidence="3" type="ORF">HF875_14395</name>
</gene>
<keyword evidence="3" id="KW-0489">Methyltransferase</keyword>
<dbReference type="InterPro" id="IPR013216">
    <property type="entry name" value="Methyltransf_11"/>
</dbReference>
<protein>
    <submittedName>
        <fullName evidence="3">Class I SAM-dependent methyltransferase</fullName>
    </submittedName>
</protein>
<dbReference type="GO" id="GO:0008757">
    <property type="term" value="F:S-adenosylmethionine-dependent methyltransferase activity"/>
    <property type="evidence" value="ECO:0007669"/>
    <property type="project" value="InterPro"/>
</dbReference>
<keyword evidence="1" id="KW-0472">Membrane</keyword>
<keyword evidence="1" id="KW-1133">Transmembrane helix</keyword>
<dbReference type="EMBL" id="JABAFD010000010">
    <property type="protein sequence ID" value="NME10717.1"/>
    <property type="molecule type" value="Genomic_DNA"/>
</dbReference>
<dbReference type="Pfam" id="PF08241">
    <property type="entry name" value="Methyltransf_11"/>
    <property type="match status" value="1"/>
</dbReference>
<dbReference type="InterPro" id="IPR029063">
    <property type="entry name" value="SAM-dependent_MTases_sf"/>
</dbReference>
<name>A0AA44IIF5_PARBF</name>
<feature type="transmembrane region" description="Helical" evidence="1">
    <location>
        <begin position="12"/>
        <end position="34"/>
    </location>
</feature>
<feature type="domain" description="Methyltransferase type 11" evidence="2">
    <location>
        <begin position="91"/>
        <end position="197"/>
    </location>
</feature>
<dbReference type="SUPFAM" id="SSF53335">
    <property type="entry name" value="S-adenosyl-L-methionine-dependent methyltransferases"/>
    <property type="match status" value="1"/>
</dbReference>
<organism evidence="3 4">
    <name type="scientific">Paraclostridium bifermentans</name>
    <name type="common">Clostridium bifermentans</name>
    <dbReference type="NCBI Taxonomy" id="1490"/>
    <lineage>
        <taxon>Bacteria</taxon>
        <taxon>Bacillati</taxon>
        <taxon>Bacillota</taxon>
        <taxon>Clostridia</taxon>
        <taxon>Peptostreptococcales</taxon>
        <taxon>Peptostreptococcaceae</taxon>
        <taxon>Paraclostridium</taxon>
    </lineage>
</organism>
<feature type="transmembrane region" description="Helical" evidence="1">
    <location>
        <begin position="40"/>
        <end position="61"/>
    </location>
</feature>
<dbReference type="Gene3D" id="3.40.50.150">
    <property type="entry name" value="Vaccinia Virus protein VP39"/>
    <property type="match status" value="1"/>
</dbReference>
<dbReference type="RefSeq" id="WP_168932619.1">
    <property type="nucleotide sequence ID" value="NZ_JABAFD010000010.1"/>
</dbReference>
<dbReference type="CDD" id="cd02440">
    <property type="entry name" value="AdoMet_MTases"/>
    <property type="match status" value="1"/>
</dbReference>
<keyword evidence="3" id="KW-0808">Transferase</keyword>
<evidence type="ECO:0000313" key="4">
    <source>
        <dbReference type="Proteomes" id="UP000573963"/>
    </source>
</evidence>